<feature type="chain" id="PRO_5003629785" description="Sporulation stage II protein D amidase enhancer LytB N-terminal domain-containing protein" evidence="2">
    <location>
        <begin position="29"/>
        <end position="449"/>
    </location>
</feature>
<reference evidence="4 5" key="1">
    <citation type="submission" date="2012-02" db="EMBL/GenBank/DDBJ databases">
        <title>Complete genome sequence of Phycisphaera mikurensis NBRC 102666.</title>
        <authorList>
            <person name="Ankai A."/>
            <person name="Hosoyama A."/>
            <person name="Terui Y."/>
            <person name="Sekine M."/>
            <person name="Fukai R."/>
            <person name="Kato Y."/>
            <person name="Nakamura S."/>
            <person name="Yamada-Narita S."/>
            <person name="Kawakoshi A."/>
            <person name="Fukunaga Y."/>
            <person name="Yamazaki S."/>
            <person name="Fujita N."/>
        </authorList>
    </citation>
    <scope>NUCLEOTIDE SEQUENCE [LARGE SCALE GENOMIC DNA]</scope>
    <source>
        <strain evidence="5">NBRC 102666 / KCTC 22515 / FYK2301M01</strain>
    </source>
</reference>
<dbReference type="InterPro" id="IPR013693">
    <property type="entry name" value="SpoIID/LytB_N"/>
</dbReference>
<dbReference type="Pfam" id="PF08486">
    <property type="entry name" value="SpoIID"/>
    <property type="match status" value="1"/>
</dbReference>
<dbReference type="eggNOG" id="COG2385">
    <property type="taxonomic scope" value="Bacteria"/>
</dbReference>
<evidence type="ECO:0000256" key="2">
    <source>
        <dbReference type="SAM" id="SignalP"/>
    </source>
</evidence>
<evidence type="ECO:0000259" key="3">
    <source>
        <dbReference type="Pfam" id="PF08486"/>
    </source>
</evidence>
<dbReference type="AlphaFoldDB" id="I0IJ75"/>
<evidence type="ECO:0000313" key="5">
    <source>
        <dbReference type="Proteomes" id="UP000007881"/>
    </source>
</evidence>
<feature type="domain" description="Sporulation stage II protein D amidase enhancer LytB N-terminal" evidence="3">
    <location>
        <begin position="160"/>
        <end position="252"/>
    </location>
</feature>
<dbReference type="InterPro" id="IPR013486">
    <property type="entry name" value="SpoIID/LytB"/>
</dbReference>
<dbReference type="KEGG" id="phm:PSMK_31540"/>
<evidence type="ECO:0000256" key="1">
    <source>
        <dbReference type="SAM" id="MobiDB-lite"/>
    </source>
</evidence>
<dbReference type="STRING" id="1142394.PSMK_31540"/>
<keyword evidence="2" id="KW-0732">Signal</keyword>
<dbReference type="HOGENOM" id="CLU_021203_1_1_0"/>
<feature type="region of interest" description="Disordered" evidence="1">
    <location>
        <begin position="283"/>
        <end position="303"/>
    </location>
</feature>
<sequence length="449" mass="46205">MPLPRTPVARPMRSVWLVLALAASAGLAAGQGAGRVAADVEALLRPRPGVEGPPLGQVHAEPRIRVRVRAGVDRVTLGEAGARVALRGGGPTGPGSLLPGPVVLRAGAGFFVSEDATGARLRWPVARLSAAAGSAGAPLALDGEPHPGSLTLALRSGEPRMDAIELVGLESYLPGVLDRELYASWSPEAFRAQAIAARSYAIWEVELTRRAAGGDPGFDLENTTASQAYGGVAKNPKAADGVAATRGVVLAYGGRVLPAFYCSAVGGPGADAAQTFPGRAPDLAPLRGSDHGGRDAASPRFGWGPVTRDRRELARRIAAWGAANQNPVAGLRVLEAIEPAATNFVGRLAAYRLRDASGAAFLLRADELRHAANAAAPGLPAAAGDDRLFSGDFAVRRGGEAFTFSRGRGFGHGVGLSQWGAQGMAARGFAHPAILAAYYPGATLARAYR</sequence>
<dbReference type="Proteomes" id="UP000007881">
    <property type="component" value="Chromosome"/>
</dbReference>
<accession>I0IJ75</accession>
<feature type="signal peptide" evidence="2">
    <location>
        <begin position="1"/>
        <end position="28"/>
    </location>
</feature>
<evidence type="ECO:0000313" key="4">
    <source>
        <dbReference type="EMBL" id="BAM05313.1"/>
    </source>
</evidence>
<dbReference type="NCBIfam" id="TIGR02669">
    <property type="entry name" value="SpoIID_LytB"/>
    <property type="match status" value="1"/>
</dbReference>
<organism evidence="4 5">
    <name type="scientific">Phycisphaera mikurensis (strain NBRC 102666 / KCTC 22515 / FYK2301M01)</name>
    <dbReference type="NCBI Taxonomy" id="1142394"/>
    <lineage>
        <taxon>Bacteria</taxon>
        <taxon>Pseudomonadati</taxon>
        <taxon>Planctomycetota</taxon>
        <taxon>Phycisphaerae</taxon>
        <taxon>Phycisphaerales</taxon>
        <taxon>Phycisphaeraceae</taxon>
        <taxon>Phycisphaera</taxon>
    </lineage>
</organism>
<gene>
    <name evidence="4" type="ordered locus">PSMK_31540</name>
</gene>
<proteinExistence type="predicted"/>
<protein>
    <recommendedName>
        <fullName evidence="3">Sporulation stage II protein D amidase enhancer LytB N-terminal domain-containing protein</fullName>
    </recommendedName>
</protein>
<dbReference type="GO" id="GO:0030435">
    <property type="term" value="P:sporulation resulting in formation of a cellular spore"/>
    <property type="evidence" value="ECO:0007669"/>
    <property type="project" value="InterPro"/>
</dbReference>
<dbReference type="EMBL" id="AP012338">
    <property type="protein sequence ID" value="BAM05313.1"/>
    <property type="molecule type" value="Genomic_DNA"/>
</dbReference>
<name>I0IJ75_PHYMF</name>
<keyword evidence="5" id="KW-1185">Reference proteome</keyword>